<dbReference type="InterPro" id="IPR007444">
    <property type="entry name" value="Glucan_biosyn_MdoG_C"/>
</dbReference>
<keyword evidence="11" id="KW-1185">Reference proteome</keyword>
<dbReference type="Proteomes" id="UP000005234">
    <property type="component" value="Chromosome"/>
</dbReference>
<dbReference type="PANTHER" id="PTHR30504:SF4">
    <property type="entry name" value="GLUCANS BIOSYNTHESIS PROTEIN G"/>
    <property type="match status" value="1"/>
</dbReference>
<dbReference type="EMBL" id="CP003350">
    <property type="protein sequence ID" value="AFC87598.1"/>
    <property type="molecule type" value="Genomic_DNA"/>
</dbReference>
<dbReference type="GO" id="GO:0003824">
    <property type="term" value="F:catalytic activity"/>
    <property type="evidence" value="ECO:0007669"/>
    <property type="project" value="InterPro"/>
</dbReference>
<feature type="domain" description="Glucan biosynthesis periplasmic MdoG C-terminal" evidence="9">
    <location>
        <begin position="50"/>
        <end position="536"/>
    </location>
</feature>
<dbReference type="AlphaFoldDB" id="H8L289"/>
<comment type="function">
    <text evidence="1">Probably involved in the control of the structural glucose backbone of osmoregulated periplasmic glucans (OPGs).</text>
</comment>
<dbReference type="InterPro" id="IPR014756">
    <property type="entry name" value="Ig_E-set"/>
</dbReference>
<evidence type="ECO:0000259" key="9">
    <source>
        <dbReference type="Pfam" id="PF04349"/>
    </source>
</evidence>
<dbReference type="Gene3D" id="2.70.98.10">
    <property type="match status" value="1"/>
</dbReference>
<dbReference type="GO" id="GO:0051274">
    <property type="term" value="P:beta-glucan biosynthetic process"/>
    <property type="evidence" value="ECO:0007669"/>
    <property type="project" value="TreeGrafter"/>
</dbReference>
<dbReference type="PANTHER" id="PTHR30504">
    <property type="entry name" value="GLUCANS BIOSYNTHESIS PROTEIN"/>
    <property type="match status" value="1"/>
</dbReference>
<keyword evidence="7" id="KW-0732">Signal</keyword>
<evidence type="ECO:0000256" key="6">
    <source>
        <dbReference type="ARBA" id="ARBA00015376"/>
    </source>
</evidence>
<evidence type="ECO:0000256" key="8">
    <source>
        <dbReference type="ARBA" id="ARBA00022764"/>
    </source>
</evidence>
<gene>
    <name evidence="10" type="ordered locus">Fraau_3275</name>
</gene>
<sequence>MVALMPFSSSTFRMRSGRVPGSFQRRIGLAAGLLLGGLLSSAAVAKDFDFGFENVATQAKRLAQHSYSSPQVDLPDALANLKFEQYIKIQYNAEHDLWRNDKLPFRLSFFHEGMQYNTPVKIHQITAHGVQDIKFNAADFNYGGNHFSADDLKGLQFAGFRVEVPDAKTKQWYQNLVFQGASYLRAIGQGQRFGLSARGLAVDTGAPTGEEFPYFTEFWIARPRNTDSALIIYALLDSPRMTGVYRYTLHPGTTAVIDVKARVYMRANVDKLGLAPLTGMFLFGPNQPPKTPDYRPALHDSEGLSVHAGDGQWFWRPLLDPRMLTISSFETVNPKGFGLMQRSHAFSDYEDLDDRYDLRPSGWVDVKGNWGPGRVELVEIPTPDETNDNIVAYWVPRQQPKPLQPFNYEYSLRFENTEQTLPQTLAHVTQTRYSEGTVKQDNLIRKPDGSEELLVDFAGANLDKLPVNAPVQAVVEPGQQISLVEVKVVRNEAVGGYRLLLRFRRHTPDGVKPRPAKINAYLHLGDTTLSETWSYLLPVP</sequence>
<dbReference type="InterPro" id="IPR014438">
    <property type="entry name" value="Glucan_biosyn_MdoG/MdoD"/>
</dbReference>
<comment type="pathway">
    <text evidence="3">Glycan metabolism; osmoregulated periplasmic glucan (OPG) biosynthesis.</text>
</comment>
<proteinExistence type="inferred from homology"/>
<comment type="subcellular location">
    <subcellularLocation>
        <location evidence="2">Periplasm</location>
    </subcellularLocation>
</comment>
<dbReference type="InterPro" id="IPR011013">
    <property type="entry name" value="Gal_mutarotase_sf_dom"/>
</dbReference>
<dbReference type="PIRSF" id="PIRSF006281">
    <property type="entry name" value="MdoG"/>
    <property type="match status" value="1"/>
</dbReference>
<name>H8L289_FRAAD</name>
<dbReference type="eggNOG" id="COG3131">
    <property type="taxonomic scope" value="Bacteria"/>
</dbReference>
<dbReference type="Pfam" id="PF04349">
    <property type="entry name" value="MdoG"/>
    <property type="match status" value="1"/>
</dbReference>
<dbReference type="UniPathway" id="UPA00637"/>
<organism evidence="10 11">
    <name type="scientific">Frateuria aurantia (strain ATCC 33424 / DSM 6220 / KCTC 2777 / LMG 1558 / NBRC 3245 / NCIMB 13370)</name>
    <name type="common">Acetobacter aurantius</name>
    <dbReference type="NCBI Taxonomy" id="767434"/>
    <lineage>
        <taxon>Bacteria</taxon>
        <taxon>Pseudomonadati</taxon>
        <taxon>Pseudomonadota</taxon>
        <taxon>Gammaproteobacteria</taxon>
        <taxon>Lysobacterales</taxon>
        <taxon>Rhodanobacteraceae</taxon>
        <taxon>Frateuria</taxon>
    </lineage>
</organism>
<evidence type="ECO:0000256" key="5">
    <source>
        <dbReference type="ARBA" id="ARBA00015372"/>
    </source>
</evidence>
<dbReference type="SUPFAM" id="SSF81296">
    <property type="entry name" value="E set domains"/>
    <property type="match status" value="1"/>
</dbReference>
<comment type="similarity">
    <text evidence="4">Belongs to the OpgD/OpgG family.</text>
</comment>
<dbReference type="Gene3D" id="2.60.40.10">
    <property type="entry name" value="Immunoglobulins"/>
    <property type="match status" value="1"/>
</dbReference>
<evidence type="ECO:0000256" key="1">
    <source>
        <dbReference type="ARBA" id="ARBA00003985"/>
    </source>
</evidence>
<protein>
    <recommendedName>
        <fullName evidence="5">Glucans biosynthesis protein D</fullName>
    </recommendedName>
    <alternativeName>
        <fullName evidence="6">Glucans biosynthesis protein G</fullName>
    </alternativeName>
</protein>
<reference evidence="10" key="1">
    <citation type="submission" date="2012-02" db="EMBL/GenBank/DDBJ databases">
        <title>The complete genome of Frateuria aurantia DSM 6220.</title>
        <authorList>
            <consortium name="US DOE Joint Genome Institute (JGI-PGF)"/>
            <person name="Lucas S."/>
            <person name="Copeland A."/>
            <person name="Lapidus A."/>
            <person name="Glavina del Rio T."/>
            <person name="Dalin E."/>
            <person name="Tice H."/>
            <person name="Bruce D."/>
            <person name="Goodwin L."/>
            <person name="Pitluck S."/>
            <person name="Peters L."/>
            <person name="Ovchinnikova G."/>
            <person name="Teshima H."/>
            <person name="Kyrpides N."/>
            <person name="Mavromatis K."/>
            <person name="Ivanova N."/>
            <person name="Brettin T."/>
            <person name="Detter J.C."/>
            <person name="Han C."/>
            <person name="Larimer F."/>
            <person name="Land M."/>
            <person name="Hauser L."/>
            <person name="Markowitz V."/>
            <person name="Cheng J.-F."/>
            <person name="Hugenholtz P."/>
            <person name="Woyke T."/>
            <person name="Wu D."/>
            <person name="Brambilla E."/>
            <person name="Klenk H.-P."/>
            <person name="Eisen J.A."/>
        </authorList>
    </citation>
    <scope>NUCLEOTIDE SEQUENCE</scope>
    <source>
        <strain evidence="10">DSM 6220</strain>
    </source>
</reference>
<keyword evidence="8" id="KW-0574">Periplasm</keyword>
<accession>H8L289</accession>
<dbReference type="SUPFAM" id="SSF74650">
    <property type="entry name" value="Galactose mutarotase-like"/>
    <property type="match status" value="1"/>
</dbReference>
<evidence type="ECO:0000313" key="10">
    <source>
        <dbReference type="EMBL" id="AFC87598.1"/>
    </source>
</evidence>
<dbReference type="GO" id="GO:0030246">
    <property type="term" value="F:carbohydrate binding"/>
    <property type="evidence" value="ECO:0007669"/>
    <property type="project" value="InterPro"/>
</dbReference>
<evidence type="ECO:0000256" key="4">
    <source>
        <dbReference type="ARBA" id="ARBA00009284"/>
    </source>
</evidence>
<evidence type="ECO:0000313" key="11">
    <source>
        <dbReference type="Proteomes" id="UP000005234"/>
    </source>
</evidence>
<evidence type="ECO:0000256" key="3">
    <source>
        <dbReference type="ARBA" id="ARBA00005001"/>
    </source>
</evidence>
<dbReference type="KEGG" id="fau:Fraau_3275"/>
<dbReference type="STRING" id="767434.Fraau_3275"/>
<dbReference type="InterPro" id="IPR014718">
    <property type="entry name" value="GH-type_carb-bd"/>
</dbReference>
<dbReference type="HOGENOM" id="CLU_023403_2_0_6"/>
<evidence type="ECO:0000256" key="2">
    <source>
        <dbReference type="ARBA" id="ARBA00004418"/>
    </source>
</evidence>
<evidence type="ECO:0000256" key="7">
    <source>
        <dbReference type="ARBA" id="ARBA00022729"/>
    </source>
</evidence>
<dbReference type="FunFam" id="2.70.98.10:FF:000001">
    <property type="entry name" value="Glucans biosynthesis protein G"/>
    <property type="match status" value="1"/>
</dbReference>
<dbReference type="InterPro" id="IPR013783">
    <property type="entry name" value="Ig-like_fold"/>
</dbReference>
<dbReference type="GO" id="GO:0030288">
    <property type="term" value="C:outer membrane-bounded periplasmic space"/>
    <property type="evidence" value="ECO:0007669"/>
    <property type="project" value="TreeGrafter"/>
</dbReference>